<organism evidence="4 5">
    <name type="scientific">Melanomma pulvis-pyrius CBS 109.77</name>
    <dbReference type="NCBI Taxonomy" id="1314802"/>
    <lineage>
        <taxon>Eukaryota</taxon>
        <taxon>Fungi</taxon>
        <taxon>Dikarya</taxon>
        <taxon>Ascomycota</taxon>
        <taxon>Pezizomycotina</taxon>
        <taxon>Dothideomycetes</taxon>
        <taxon>Pleosporomycetidae</taxon>
        <taxon>Pleosporales</taxon>
        <taxon>Melanommataceae</taxon>
        <taxon>Melanomma</taxon>
    </lineage>
</organism>
<evidence type="ECO:0000313" key="4">
    <source>
        <dbReference type="EMBL" id="KAF2785657.1"/>
    </source>
</evidence>
<gene>
    <name evidence="4" type="ORF">K505DRAFT_189197</name>
</gene>
<dbReference type="PROSITE" id="PS50088">
    <property type="entry name" value="ANK_REPEAT"/>
    <property type="match status" value="1"/>
</dbReference>
<dbReference type="InterPro" id="IPR002110">
    <property type="entry name" value="Ankyrin_rpt"/>
</dbReference>
<feature type="non-terminal residue" evidence="4">
    <location>
        <position position="81"/>
    </location>
</feature>
<accession>A0A6A6WP91</accession>
<dbReference type="SUPFAM" id="SSF48403">
    <property type="entry name" value="Ankyrin repeat"/>
    <property type="match status" value="1"/>
</dbReference>
<evidence type="ECO:0000256" key="1">
    <source>
        <dbReference type="ARBA" id="ARBA00022737"/>
    </source>
</evidence>
<dbReference type="PANTHER" id="PTHR24173:SF74">
    <property type="entry name" value="ANKYRIN REPEAT DOMAIN-CONTAINING PROTEIN 16"/>
    <property type="match status" value="1"/>
</dbReference>
<feature type="repeat" description="ANK" evidence="3">
    <location>
        <begin position="61"/>
        <end position="81"/>
    </location>
</feature>
<proteinExistence type="predicted"/>
<dbReference type="Pfam" id="PF12796">
    <property type="entry name" value="Ank_2"/>
    <property type="match status" value="1"/>
</dbReference>
<feature type="non-terminal residue" evidence="4">
    <location>
        <position position="1"/>
    </location>
</feature>
<dbReference type="OrthoDB" id="5596414at2759"/>
<keyword evidence="5" id="KW-1185">Reference proteome</keyword>
<sequence>AAELGHDEVLALLVNSGRFEVNLKDSRDRTVLWWASKNGCETAARSLLVAGSAMVNSKDKDNKTPLYVAVEQGNKAMVEVL</sequence>
<evidence type="ECO:0000256" key="3">
    <source>
        <dbReference type="PROSITE-ProRule" id="PRU00023"/>
    </source>
</evidence>
<keyword evidence="1" id="KW-0677">Repeat</keyword>
<evidence type="ECO:0000256" key="2">
    <source>
        <dbReference type="ARBA" id="ARBA00023043"/>
    </source>
</evidence>
<dbReference type="AlphaFoldDB" id="A0A6A6WP91"/>
<dbReference type="InterPro" id="IPR036770">
    <property type="entry name" value="Ankyrin_rpt-contain_sf"/>
</dbReference>
<reference evidence="4" key="1">
    <citation type="journal article" date="2020" name="Stud. Mycol.">
        <title>101 Dothideomycetes genomes: a test case for predicting lifestyles and emergence of pathogens.</title>
        <authorList>
            <person name="Haridas S."/>
            <person name="Albert R."/>
            <person name="Binder M."/>
            <person name="Bloem J."/>
            <person name="Labutti K."/>
            <person name="Salamov A."/>
            <person name="Andreopoulos B."/>
            <person name="Baker S."/>
            <person name="Barry K."/>
            <person name="Bills G."/>
            <person name="Bluhm B."/>
            <person name="Cannon C."/>
            <person name="Castanera R."/>
            <person name="Culley D."/>
            <person name="Daum C."/>
            <person name="Ezra D."/>
            <person name="Gonzalez J."/>
            <person name="Henrissat B."/>
            <person name="Kuo A."/>
            <person name="Liang C."/>
            <person name="Lipzen A."/>
            <person name="Lutzoni F."/>
            <person name="Magnuson J."/>
            <person name="Mondo S."/>
            <person name="Nolan M."/>
            <person name="Ohm R."/>
            <person name="Pangilinan J."/>
            <person name="Park H.-J."/>
            <person name="Ramirez L."/>
            <person name="Alfaro M."/>
            <person name="Sun H."/>
            <person name="Tritt A."/>
            <person name="Yoshinaga Y."/>
            <person name="Zwiers L.-H."/>
            <person name="Turgeon B."/>
            <person name="Goodwin S."/>
            <person name="Spatafora J."/>
            <person name="Crous P."/>
            <person name="Grigoriev I."/>
        </authorList>
    </citation>
    <scope>NUCLEOTIDE SEQUENCE</scope>
    <source>
        <strain evidence="4">CBS 109.77</strain>
    </source>
</reference>
<evidence type="ECO:0000313" key="5">
    <source>
        <dbReference type="Proteomes" id="UP000799757"/>
    </source>
</evidence>
<keyword evidence="2 3" id="KW-0040">ANK repeat</keyword>
<dbReference type="PANTHER" id="PTHR24173">
    <property type="entry name" value="ANKYRIN REPEAT CONTAINING"/>
    <property type="match status" value="1"/>
</dbReference>
<dbReference type="PROSITE" id="PS50297">
    <property type="entry name" value="ANK_REP_REGION"/>
    <property type="match status" value="1"/>
</dbReference>
<dbReference type="Proteomes" id="UP000799757">
    <property type="component" value="Unassembled WGS sequence"/>
</dbReference>
<name>A0A6A6WP91_9PLEO</name>
<dbReference type="Gene3D" id="1.25.40.20">
    <property type="entry name" value="Ankyrin repeat-containing domain"/>
    <property type="match status" value="1"/>
</dbReference>
<protein>
    <submittedName>
        <fullName evidence="4">Uncharacterized protein</fullName>
    </submittedName>
</protein>
<dbReference type="EMBL" id="MU002760">
    <property type="protein sequence ID" value="KAF2785657.1"/>
    <property type="molecule type" value="Genomic_DNA"/>
</dbReference>